<dbReference type="EMBL" id="UOEI01000061">
    <property type="protein sequence ID" value="VAV91468.1"/>
    <property type="molecule type" value="Genomic_DNA"/>
</dbReference>
<reference evidence="1" key="1">
    <citation type="submission" date="2018-06" db="EMBL/GenBank/DDBJ databases">
        <authorList>
            <person name="Zhirakovskaya E."/>
        </authorList>
    </citation>
    <scope>NUCLEOTIDE SEQUENCE</scope>
</reference>
<accession>A0A3B0RSX0</accession>
<evidence type="ECO:0008006" key="2">
    <source>
        <dbReference type="Google" id="ProtNLM"/>
    </source>
</evidence>
<evidence type="ECO:0000313" key="1">
    <source>
        <dbReference type="EMBL" id="VAV91468.1"/>
    </source>
</evidence>
<gene>
    <name evidence="1" type="ORF">MNBD_ACTINO01-1548</name>
</gene>
<organism evidence="1">
    <name type="scientific">hydrothermal vent metagenome</name>
    <dbReference type="NCBI Taxonomy" id="652676"/>
    <lineage>
        <taxon>unclassified sequences</taxon>
        <taxon>metagenomes</taxon>
        <taxon>ecological metagenomes</taxon>
    </lineage>
</organism>
<dbReference type="CDD" id="cd11614">
    <property type="entry name" value="SAF_CpaB_FlgA_like"/>
    <property type="match status" value="1"/>
</dbReference>
<dbReference type="AlphaFoldDB" id="A0A3B0RSX0"/>
<name>A0A3B0RSX0_9ZZZZ</name>
<sequence length="171" mass="18197">MLWLARPPYLRWFAAGAILLAALSWDLSKRQTEPYPFAAQTITRGEPLGDDNIEWREVRVGVFPVVDLTDASARVDIIGGTPICASVISRAVPLPSGWWSIPIDLPAGTPEGAAVRVLAPDGQAIIGIVVRPATRDTFGSVEAGTVGFPPASADTVARMLARGDLVVLVEQ</sequence>
<proteinExistence type="predicted"/>
<protein>
    <recommendedName>
        <fullName evidence="2">SAF domain-containing protein</fullName>
    </recommendedName>
</protein>